<proteinExistence type="predicted"/>
<dbReference type="RefSeq" id="WP_070165098.1">
    <property type="nucleotide sequence ID" value="NZ_CP118259.1"/>
</dbReference>
<sequence>MLLNVVILLRKASENVLVSFQIQRWVSEERKKPPLKDGQKPDCKWKENHASLPENHSRVMPLAGRNFVTKASWKRLTPIPVSLEKPLGL</sequence>
<dbReference type="EMBL" id="MBEV02000003">
    <property type="protein sequence ID" value="MUP04863.1"/>
    <property type="molecule type" value="Genomic_DNA"/>
</dbReference>
<accession>A0ABD6GAI0</accession>
<gene>
    <name evidence="1" type="ORF">BBI04_008560</name>
</gene>
<organism evidence="1 2">
    <name type="scientific">Agrobacterium vitis</name>
    <name type="common">Rhizobium vitis</name>
    <dbReference type="NCBI Taxonomy" id="373"/>
    <lineage>
        <taxon>Bacteria</taxon>
        <taxon>Pseudomonadati</taxon>
        <taxon>Pseudomonadota</taxon>
        <taxon>Alphaproteobacteria</taxon>
        <taxon>Hyphomicrobiales</taxon>
        <taxon>Rhizobiaceae</taxon>
        <taxon>Rhizobium/Agrobacterium group</taxon>
        <taxon>Agrobacterium</taxon>
    </lineage>
</organism>
<evidence type="ECO:0000313" key="2">
    <source>
        <dbReference type="Proteomes" id="UP000175993"/>
    </source>
</evidence>
<dbReference type="Proteomes" id="UP000175993">
    <property type="component" value="Unassembled WGS sequence"/>
</dbReference>
<dbReference type="AlphaFoldDB" id="A0ABD6GAI0"/>
<protein>
    <submittedName>
        <fullName evidence="1">Uncharacterized protein</fullName>
    </submittedName>
</protein>
<reference evidence="1 2" key="1">
    <citation type="submission" date="2019-11" db="EMBL/GenBank/DDBJ databases">
        <title>Whole-genome sequencing of Allorhizobium vitis.</title>
        <authorList>
            <person name="Gan H.M."/>
            <person name="Savka M.A."/>
        </authorList>
    </citation>
    <scope>NUCLEOTIDE SEQUENCE [LARGE SCALE GENOMIC DNA]</scope>
    <source>
        <strain evidence="1 2">AB4</strain>
    </source>
</reference>
<comment type="caution">
    <text evidence="1">The sequence shown here is derived from an EMBL/GenBank/DDBJ whole genome shotgun (WGS) entry which is preliminary data.</text>
</comment>
<name>A0ABD6GAI0_AGRVI</name>
<evidence type="ECO:0000313" key="1">
    <source>
        <dbReference type="EMBL" id="MUP04863.1"/>
    </source>
</evidence>